<feature type="transmembrane region" description="Helical" evidence="1">
    <location>
        <begin position="157"/>
        <end position="174"/>
    </location>
</feature>
<keyword evidence="3" id="KW-1185">Reference proteome</keyword>
<evidence type="ECO:0000313" key="2">
    <source>
        <dbReference type="EMBL" id="MEL1249345.1"/>
    </source>
</evidence>
<dbReference type="RefSeq" id="WP_341671876.1">
    <property type="nucleotide sequence ID" value="NZ_JBBYHV010000001.1"/>
</dbReference>
<feature type="transmembrane region" description="Helical" evidence="1">
    <location>
        <begin position="124"/>
        <end position="145"/>
    </location>
</feature>
<comment type="caution">
    <text evidence="2">The sequence shown here is derived from an EMBL/GenBank/DDBJ whole genome shotgun (WGS) entry which is preliminary data.</text>
</comment>
<dbReference type="EMBL" id="JBBYHV010000001">
    <property type="protein sequence ID" value="MEL1249345.1"/>
    <property type="molecule type" value="Genomic_DNA"/>
</dbReference>
<evidence type="ECO:0000256" key="1">
    <source>
        <dbReference type="SAM" id="Phobius"/>
    </source>
</evidence>
<reference evidence="2 3" key="1">
    <citation type="submission" date="2024-04" db="EMBL/GenBank/DDBJ databases">
        <title>Aurantiacibacter sp. DGU6 16S ribosomal RNA gene Genome sequencing and assembly.</title>
        <authorList>
            <person name="Park S."/>
        </authorList>
    </citation>
    <scope>NUCLEOTIDE SEQUENCE [LARGE SCALE GENOMIC DNA]</scope>
    <source>
        <strain evidence="2 3">DGU6</strain>
    </source>
</reference>
<sequence length="242" mass="26404">MATTASVTKTHVDPRNYRADQGFFLGLSVILTVLILTGFGQLAARGITDPIGAPLRLHTHALLLVGWLGIFCMQNWLIYRGNLAWHRMLGWLAMALVAAIIVANYVVTIAVITEGRLGPQFTPAGFTALGTADTLTFVGLIGWAVAMRRNTQWHRRLMFGATLMVAAAGFNRLLGALPYSEVLSIASQLAFVAAIAWHDRRALGHIHKATIVIAAMVLIQRSLPTLLPKLDPWVDFTNRLTG</sequence>
<protein>
    <submittedName>
        <fullName evidence="2">Uncharacterized protein</fullName>
    </submittedName>
</protein>
<feature type="transmembrane region" description="Helical" evidence="1">
    <location>
        <begin position="60"/>
        <end position="79"/>
    </location>
</feature>
<keyword evidence="1" id="KW-1133">Transmembrane helix</keyword>
<evidence type="ECO:0000313" key="3">
    <source>
        <dbReference type="Proteomes" id="UP001497045"/>
    </source>
</evidence>
<name>A0ABU9IAB9_9SPHN</name>
<keyword evidence="1" id="KW-0472">Membrane</keyword>
<accession>A0ABU9IAB9</accession>
<proteinExistence type="predicted"/>
<keyword evidence="1" id="KW-0812">Transmembrane</keyword>
<feature type="transmembrane region" description="Helical" evidence="1">
    <location>
        <begin position="21"/>
        <end position="40"/>
    </location>
</feature>
<feature type="transmembrane region" description="Helical" evidence="1">
    <location>
        <begin position="91"/>
        <end position="112"/>
    </location>
</feature>
<dbReference type="Proteomes" id="UP001497045">
    <property type="component" value="Unassembled WGS sequence"/>
</dbReference>
<organism evidence="2 3">
    <name type="scientific">Aurantiacibacter gilvus</name>
    <dbReference type="NCBI Taxonomy" id="3139141"/>
    <lineage>
        <taxon>Bacteria</taxon>
        <taxon>Pseudomonadati</taxon>
        <taxon>Pseudomonadota</taxon>
        <taxon>Alphaproteobacteria</taxon>
        <taxon>Sphingomonadales</taxon>
        <taxon>Erythrobacteraceae</taxon>
        <taxon>Aurantiacibacter</taxon>
    </lineage>
</organism>
<gene>
    <name evidence="2" type="ORF">AAEO60_01530</name>
</gene>